<comment type="similarity">
    <text evidence="1">Belongs to the membrane fusion protein (MFP) (TC 8.A.1) family.</text>
</comment>
<organism evidence="5 6">
    <name type="scientific">Pseudoduganella aquatica</name>
    <dbReference type="NCBI Taxonomy" id="2660641"/>
    <lineage>
        <taxon>Bacteria</taxon>
        <taxon>Pseudomonadati</taxon>
        <taxon>Pseudomonadota</taxon>
        <taxon>Betaproteobacteria</taxon>
        <taxon>Burkholderiales</taxon>
        <taxon>Oxalobacteraceae</taxon>
        <taxon>Telluria group</taxon>
        <taxon>Pseudoduganella</taxon>
    </lineage>
</organism>
<dbReference type="GO" id="GO:0015562">
    <property type="term" value="F:efflux transmembrane transporter activity"/>
    <property type="evidence" value="ECO:0007669"/>
    <property type="project" value="TreeGrafter"/>
</dbReference>
<name>A0A7X4KMX5_9BURK</name>
<evidence type="ECO:0000313" key="5">
    <source>
        <dbReference type="EMBL" id="MYN08608.1"/>
    </source>
</evidence>
<dbReference type="PANTHER" id="PTHR30469">
    <property type="entry name" value="MULTIDRUG RESISTANCE PROTEIN MDTA"/>
    <property type="match status" value="1"/>
</dbReference>
<sequence>MSSLPSRLSWPRLAAAAALLAVAAAVYWATAPETLATCRPERGSVVDAVYAAGSVEPTVKMPIAPRVGGRLAERLADEGEQVRKGQVLARLDDADLAGTVDELRARAEYARSQHARIAALAERGFVAAGERERSRSELAAAEAALRRALAQRGYMALTAPADGTVIRRDGEPGQYIGPGQAVFVLACCAPLRVSADIDEEDINRVRVGQPVLLRAPAVPGTVYDGTVADITPQGDPVARSYRVRVRLAEPGALRTGMTVEANLIVARRENALLLPNSAVLDGAVWLLAQGRLQRRAVQLGIRDATRSEIVRGLAGDETVVLQPHAGLRQNRRARPAAR</sequence>
<dbReference type="Pfam" id="PF25954">
    <property type="entry name" value="Beta-barrel_RND_2"/>
    <property type="match status" value="1"/>
</dbReference>
<dbReference type="NCBIfam" id="TIGR01730">
    <property type="entry name" value="RND_mfp"/>
    <property type="match status" value="1"/>
</dbReference>
<dbReference type="Gene3D" id="2.40.50.100">
    <property type="match status" value="1"/>
</dbReference>
<dbReference type="Pfam" id="PF25973">
    <property type="entry name" value="BSH_CzcB"/>
    <property type="match status" value="1"/>
</dbReference>
<dbReference type="EMBL" id="WWCU01000015">
    <property type="protein sequence ID" value="MYN08608.1"/>
    <property type="molecule type" value="Genomic_DNA"/>
</dbReference>
<gene>
    <name evidence="5" type="ORF">GTP77_14810</name>
</gene>
<feature type="chain" id="PRO_5031453630" evidence="2">
    <location>
        <begin position="24"/>
        <end position="338"/>
    </location>
</feature>
<dbReference type="InterPro" id="IPR058647">
    <property type="entry name" value="BSH_CzcB-like"/>
</dbReference>
<dbReference type="AlphaFoldDB" id="A0A7X4KMX5"/>
<proteinExistence type="inferred from homology"/>
<dbReference type="Gene3D" id="2.40.30.170">
    <property type="match status" value="1"/>
</dbReference>
<dbReference type="Proteomes" id="UP000450676">
    <property type="component" value="Unassembled WGS sequence"/>
</dbReference>
<dbReference type="Gene3D" id="2.40.420.20">
    <property type="match status" value="1"/>
</dbReference>
<feature type="domain" description="CzcB-like barrel-sandwich hybrid" evidence="4">
    <location>
        <begin position="63"/>
        <end position="186"/>
    </location>
</feature>
<dbReference type="InterPro" id="IPR058792">
    <property type="entry name" value="Beta-barrel_RND_2"/>
</dbReference>
<comment type="caution">
    <text evidence="5">The sequence shown here is derived from an EMBL/GenBank/DDBJ whole genome shotgun (WGS) entry which is preliminary data.</text>
</comment>
<accession>A0A7X4KMX5</accession>
<evidence type="ECO:0000313" key="6">
    <source>
        <dbReference type="Proteomes" id="UP000450676"/>
    </source>
</evidence>
<reference evidence="5 6" key="1">
    <citation type="submission" date="2019-12" db="EMBL/GenBank/DDBJ databases">
        <title>Novel species isolated from a subtropical stream in China.</title>
        <authorList>
            <person name="Lu H."/>
        </authorList>
    </citation>
    <scope>NUCLEOTIDE SEQUENCE [LARGE SCALE GENOMIC DNA]</scope>
    <source>
        <strain evidence="5 6">FT127W</strain>
    </source>
</reference>
<evidence type="ECO:0000259" key="3">
    <source>
        <dbReference type="Pfam" id="PF25954"/>
    </source>
</evidence>
<protein>
    <submittedName>
        <fullName evidence="5">Efflux RND transporter periplasmic adaptor subunit</fullName>
    </submittedName>
</protein>
<dbReference type="GO" id="GO:1990281">
    <property type="term" value="C:efflux pump complex"/>
    <property type="evidence" value="ECO:0007669"/>
    <property type="project" value="TreeGrafter"/>
</dbReference>
<keyword evidence="2" id="KW-0732">Signal</keyword>
<feature type="signal peptide" evidence="2">
    <location>
        <begin position="1"/>
        <end position="23"/>
    </location>
</feature>
<evidence type="ECO:0000256" key="2">
    <source>
        <dbReference type="SAM" id="SignalP"/>
    </source>
</evidence>
<feature type="domain" description="CusB-like beta-barrel" evidence="3">
    <location>
        <begin position="193"/>
        <end position="263"/>
    </location>
</feature>
<dbReference type="InterPro" id="IPR006143">
    <property type="entry name" value="RND_pump_MFP"/>
</dbReference>
<dbReference type="SUPFAM" id="SSF111369">
    <property type="entry name" value="HlyD-like secretion proteins"/>
    <property type="match status" value="1"/>
</dbReference>
<evidence type="ECO:0000256" key="1">
    <source>
        <dbReference type="ARBA" id="ARBA00009477"/>
    </source>
</evidence>
<dbReference type="PANTHER" id="PTHR30469:SF15">
    <property type="entry name" value="HLYD FAMILY OF SECRETION PROTEINS"/>
    <property type="match status" value="1"/>
</dbReference>
<keyword evidence="6" id="KW-1185">Reference proteome</keyword>
<dbReference type="RefSeq" id="WP_161072924.1">
    <property type="nucleotide sequence ID" value="NZ_WWCU01000015.1"/>
</dbReference>
<evidence type="ECO:0000259" key="4">
    <source>
        <dbReference type="Pfam" id="PF25973"/>
    </source>
</evidence>